<keyword evidence="6" id="KW-0966">Cell projection</keyword>
<feature type="domain" description="IFT140 second beta-propeller" evidence="10">
    <location>
        <begin position="417"/>
        <end position="774"/>
    </location>
</feature>
<evidence type="ECO:0000256" key="5">
    <source>
        <dbReference type="ARBA" id="ARBA00023069"/>
    </source>
</evidence>
<proteinExistence type="predicted"/>
<feature type="repeat" description="WD" evidence="7">
    <location>
        <begin position="98"/>
        <end position="139"/>
    </location>
</feature>
<evidence type="ECO:0000313" key="13">
    <source>
        <dbReference type="EMBL" id="CAH1793654.1"/>
    </source>
</evidence>
<dbReference type="InterPro" id="IPR015943">
    <property type="entry name" value="WD40/YVTN_repeat-like_dom_sf"/>
</dbReference>
<dbReference type="InterPro" id="IPR056154">
    <property type="entry name" value="Beta-prop_IFT140_1st"/>
</dbReference>
<dbReference type="PANTHER" id="PTHR15722:SF7">
    <property type="entry name" value="INTRAFLAGELLAR TRANSPORT PROTEIN 140 HOMOLOG"/>
    <property type="match status" value="1"/>
</dbReference>
<dbReference type="GO" id="GO:0005930">
    <property type="term" value="C:axoneme"/>
    <property type="evidence" value="ECO:0007669"/>
    <property type="project" value="TreeGrafter"/>
</dbReference>
<dbReference type="GO" id="GO:0036064">
    <property type="term" value="C:ciliary basal body"/>
    <property type="evidence" value="ECO:0007669"/>
    <property type="project" value="TreeGrafter"/>
</dbReference>
<evidence type="ECO:0000256" key="8">
    <source>
        <dbReference type="SAM" id="MobiDB-lite"/>
    </source>
</evidence>
<comment type="caution">
    <text evidence="13">The sequence shown here is derived from an EMBL/GenBank/DDBJ whole genome shotgun (WGS) entry which is preliminary data.</text>
</comment>
<dbReference type="PANTHER" id="PTHR15722">
    <property type="entry name" value="IFT140/172-RELATED"/>
    <property type="match status" value="1"/>
</dbReference>
<keyword evidence="14" id="KW-1185">Reference proteome</keyword>
<sequence length="1523" mass="170501">MALYFDQKIQSPTSGATTEAIWHDNFAILAVGSFSETTGGSVNLFLDEGEHIQDAVLQRSCAPTALVWHPTKRILVAGWETGEMLIWNDHDHELHEAPKVNKGEVVGLAWSSTGTRLATGYSDGTFIVWKSDSKGRLQQTPFAKHDLNEIITQVIIRPTPPQDPSQDIAALARAAVSGDESALDMFNWKKGKKGAPLNMGSQEANSFFVGCDKGSVYYVLDSGKKVAVHQADSSVLKLLFYEERDILVTITDSLMLTQHTVTGDGQVSEILKVKLSGKSQEPDIIWAGPGILATATGESVVRMWDLIKEDNYVLHLEGVAGYDITEPIVGISYCPTKGILAAGISSGKVAMWNFVPTLPGQKQEPEDQWKLQSPSLLEGATIKQVAWGTSKNMLVVNSLTDVYVLSEQVMSAHYKSQCVVVQTGPSNLSIDNFATSTHQDLKTDIQIKGTYTTGENVAIWNGRKLVVYEITGDKSTIRAAGTFSTESTICCLYEQNVYTIEQAKVQVRTFQGTVKQLISFTEVEGQPVTLEVCSPHFLIVGTENGIIKLFDLSRREAKQIGTAKNMTDVISHFGGFVSLRCNCAGNKVSLCIKKPNGSTDSKLYIWDTELDTLQYFNFETGKGEQDDFAPGTMESDQETAEERRAKPARSHKYMLFRPGSHKPPGSKKPSRGKNQAARDIAGRFPISHFWDPLETKLLVCETKSLPNQQSKLNQSISLTSSMSRATLEQPPEMMIVSLFVTPENGVLIQDSFSMKKSHSSMLGMQVPYYYFARKAEDTDKADANAALDESMNRPQTTAAPSFTSKAVSRRTMRDFIGLEDADKNARDAMMNFSFYLTIGNMDEAFKAIKLIRSESVWENMAKMCVKTRRLDVATVCLGNMGHARGAKALRESVAEPELDARVACLAVQLDLHEDAVRLLKNCKRYDLLNDFYQSNGQWGKAMETAEMYDRVHLRTTYYNYGKHLETKGDVNGAIPNYEKSETHRFEVPRMLFDDTQMLENYIVKNKDKQLRKWWAQYMESAGEMETALQFYEAAADYLSLVRVYCYCGNLDKAAEICNETGDRAACYHLARQYENNNEIKQAIHFFTRAQAYGNAIRLCKENEYEDQLMNLALVSSPVHMIEAARYYENKHDGMDKAVMLYHKGGNFAKALDLAFQSRQLGALQHIAEDLTDTTDPELLQRCADFFMENGQFDKAVDLLAVGKKYIEALKLCHQHQVPMTEELVEKLTPAKGVAENETDERNRILEGIAEVCMNQRQYHLATKKFTQAGNKMKAMKSLLKSGDTEKIIFFAGVSRQKEIYVMAANYLQSLDWRKDPEIMKNIIGFYTKGRALDSLSGFYDACAMVEVDEYQNYDKALGALTEAYKCLTKAKMKNQTQQEEKLAALKTRITLMKKFVTARRAYDEDKDEAVKACQVLLEEPELDSAVRVGDVFGFMIEHYAKKEHWKAAYACMEEMRAKIPKVNLGYYVNMRTIEQVHSALQIPLGRGTGAEINGFRAGSPGDEETGEEVEEDVIDDFADDSTC</sequence>
<evidence type="ECO:0000256" key="4">
    <source>
        <dbReference type="ARBA" id="ARBA00022803"/>
    </source>
</evidence>
<dbReference type="InterPro" id="IPR001680">
    <property type="entry name" value="WD40_rpt"/>
</dbReference>
<dbReference type="FunFam" id="1.25.40.470:FF:000011">
    <property type="entry name" value="Intraflagellar transport protein 140"/>
    <property type="match status" value="1"/>
</dbReference>
<dbReference type="SUPFAM" id="SSF50978">
    <property type="entry name" value="WD40 repeat-like"/>
    <property type="match status" value="1"/>
</dbReference>
<evidence type="ECO:0000259" key="11">
    <source>
        <dbReference type="Pfam" id="PF24760"/>
    </source>
</evidence>
<comment type="subcellular location">
    <subcellularLocation>
        <location evidence="1">Cell projection</location>
        <location evidence="1">Cilium</location>
    </subcellularLocation>
</comment>
<feature type="region of interest" description="Disordered" evidence="8">
    <location>
        <begin position="621"/>
        <end position="676"/>
    </location>
</feature>
<dbReference type="OrthoDB" id="10258787at2759"/>
<reference evidence="13" key="1">
    <citation type="submission" date="2022-03" db="EMBL/GenBank/DDBJ databases">
        <authorList>
            <person name="Martin C."/>
        </authorList>
    </citation>
    <scope>NUCLEOTIDE SEQUENCE</scope>
</reference>
<evidence type="ECO:0000256" key="7">
    <source>
        <dbReference type="PROSITE-ProRule" id="PRU00221"/>
    </source>
</evidence>
<dbReference type="Gene3D" id="1.25.40.470">
    <property type="match status" value="2"/>
</dbReference>
<keyword evidence="3" id="KW-0677">Repeat</keyword>
<dbReference type="InterPro" id="IPR056168">
    <property type="entry name" value="TPR_IF140/IFT172/WDR19"/>
</dbReference>
<evidence type="ECO:0000256" key="1">
    <source>
        <dbReference type="ARBA" id="ARBA00004138"/>
    </source>
</evidence>
<dbReference type="Gene3D" id="2.130.10.10">
    <property type="entry name" value="YVTN repeat-like/Quinoprotein amine dehydrogenase"/>
    <property type="match status" value="2"/>
</dbReference>
<evidence type="ECO:0000256" key="6">
    <source>
        <dbReference type="ARBA" id="ARBA00023273"/>
    </source>
</evidence>
<gene>
    <name evidence="13" type="ORF">OFUS_LOCUS18476</name>
</gene>
<dbReference type="InterPro" id="IPR056155">
    <property type="entry name" value="Beta-prop_IFT140_2nd"/>
</dbReference>
<evidence type="ECO:0000256" key="2">
    <source>
        <dbReference type="ARBA" id="ARBA00022574"/>
    </source>
</evidence>
<dbReference type="GO" id="GO:0030991">
    <property type="term" value="C:intraciliary transport particle A"/>
    <property type="evidence" value="ECO:0007669"/>
    <property type="project" value="TreeGrafter"/>
</dbReference>
<evidence type="ECO:0000259" key="10">
    <source>
        <dbReference type="Pfam" id="PF23385"/>
    </source>
</evidence>
<dbReference type="InterPro" id="IPR056156">
    <property type="entry name" value="TPR_IF140_C"/>
</dbReference>
<keyword evidence="2 7" id="KW-0853">WD repeat</keyword>
<dbReference type="Pfam" id="PF24762">
    <property type="entry name" value="TPR_IF140-IFT172"/>
    <property type="match status" value="1"/>
</dbReference>
<evidence type="ECO:0000259" key="12">
    <source>
        <dbReference type="Pfam" id="PF24762"/>
    </source>
</evidence>
<evidence type="ECO:0008006" key="15">
    <source>
        <dbReference type="Google" id="ProtNLM"/>
    </source>
</evidence>
<evidence type="ECO:0000259" key="9">
    <source>
        <dbReference type="Pfam" id="PF23383"/>
    </source>
</evidence>
<feature type="domain" description="IF140/IFT172/WDR19 TPR" evidence="12">
    <location>
        <begin position="839"/>
        <end position="1325"/>
    </location>
</feature>
<protein>
    <recommendedName>
        <fullName evidence="15">Intraflagellar transport protein 140 homolog</fullName>
    </recommendedName>
</protein>
<dbReference type="EMBL" id="CAIIXF020000009">
    <property type="protein sequence ID" value="CAH1793654.1"/>
    <property type="molecule type" value="Genomic_DNA"/>
</dbReference>
<feature type="domain" description="IFT140 first beta-propeller" evidence="9">
    <location>
        <begin position="2"/>
        <end position="408"/>
    </location>
</feature>
<dbReference type="SMART" id="SM00320">
    <property type="entry name" value="WD40"/>
    <property type="match status" value="5"/>
</dbReference>
<dbReference type="GO" id="GO:0035721">
    <property type="term" value="P:intraciliary retrograde transport"/>
    <property type="evidence" value="ECO:0007669"/>
    <property type="project" value="TreeGrafter"/>
</dbReference>
<dbReference type="Pfam" id="PF23383">
    <property type="entry name" value="Beta-prop_IFT140_1st"/>
    <property type="match status" value="1"/>
</dbReference>
<keyword evidence="5" id="KW-0969">Cilium</keyword>
<feature type="domain" description="IF140 C-terminal TPR" evidence="11">
    <location>
        <begin position="1333"/>
        <end position="1456"/>
    </location>
</feature>
<dbReference type="InterPro" id="IPR036322">
    <property type="entry name" value="WD40_repeat_dom_sf"/>
</dbReference>
<dbReference type="Pfam" id="PF24760">
    <property type="entry name" value="TPR_IF140_C"/>
    <property type="match status" value="1"/>
</dbReference>
<feature type="region of interest" description="Disordered" evidence="8">
    <location>
        <begin position="1493"/>
        <end position="1523"/>
    </location>
</feature>
<feature type="compositionally biased region" description="Acidic residues" evidence="8">
    <location>
        <begin position="1501"/>
        <end position="1523"/>
    </location>
</feature>
<organism evidence="13 14">
    <name type="scientific">Owenia fusiformis</name>
    <name type="common">Polychaete worm</name>
    <dbReference type="NCBI Taxonomy" id="6347"/>
    <lineage>
        <taxon>Eukaryota</taxon>
        <taxon>Metazoa</taxon>
        <taxon>Spiralia</taxon>
        <taxon>Lophotrochozoa</taxon>
        <taxon>Annelida</taxon>
        <taxon>Polychaeta</taxon>
        <taxon>Sedentaria</taxon>
        <taxon>Canalipalpata</taxon>
        <taxon>Sabellida</taxon>
        <taxon>Oweniida</taxon>
        <taxon>Oweniidae</taxon>
        <taxon>Owenia</taxon>
    </lineage>
</organism>
<dbReference type="PROSITE" id="PS50082">
    <property type="entry name" value="WD_REPEATS_2"/>
    <property type="match status" value="1"/>
</dbReference>
<dbReference type="SUPFAM" id="SSF48452">
    <property type="entry name" value="TPR-like"/>
    <property type="match status" value="1"/>
</dbReference>
<evidence type="ECO:0000256" key="3">
    <source>
        <dbReference type="ARBA" id="ARBA00022737"/>
    </source>
</evidence>
<dbReference type="Proteomes" id="UP000749559">
    <property type="component" value="Unassembled WGS sequence"/>
</dbReference>
<dbReference type="FunFam" id="1.25.40.470:FF:000010">
    <property type="entry name" value="Intraflagellar transport 140 homolog (Chlamydomonas)"/>
    <property type="match status" value="1"/>
</dbReference>
<name>A0A8S4PKH4_OWEFU</name>
<dbReference type="Pfam" id="PF23385">
    <property type="entry name" value="Beta-prop_IFT140_2nd"/>
    <property type="match status" value="1"/>
</dbReference>
<keyword evidence="4" id="KW-0802">TPR repeat</keyword>
<evidence type="ECO:0000313" key="14">
    <source>
        <dbReference type="Proteomes" id="UP000749559"/>
    </source>
</evidence>
<dbReference type="InterPro" id="IPR011990">
    <property type="entry name" value="TPR-like_helical_dom_sf"/>
</dbReference>
<accession>A0A8S4PKH4</accession>